<dbReference type="PATRIC" id="fig|28229.3.peg.3801"/>
<dbReference type="EMBL" id="JQEC01000054">
    <property type="protein sequence ID" value="KGJ89712.1"/>
    <property type="molecule type" value="Genomic_DNA"/>
</dbReference>
<sequence>MTLFTYQQAEQYLLAKPEAKLDYPFGDDIKVFKVKEKMFATLALGKMGKGDGDNQDWWMNLKCDPDEAVMLRDIFAAVIPGYHMNKRLWNTIILDGSIPQGEIERMIDNSFKLVVSKMTKKEQQSILVYM</sequence>
<evidence type="ECO:0000313" key="1">
    <source>
        <dbReference type="EMBL" id="KGJ89712.1"/>
    </source>
</evidence>
<accession>A0A099KIA2</accession>
<dbReference type="PANTHER" id="PTHR35145:SF1">
    <property type="entry name" value="CYTOPLASMIC PROTEIN"/>
    <property type="match status" value="1"/>
</dbReference>
<name>A0A099KIA2_COLPS</name>
<protein>
    <recommendedName>
        <fullName evidence="3">MmcQ-like protein</fullName>
    </recommendedName>
</protein>
<dbReference type="RefSeq" id="WP_033083767.1">
    <property type="nucleotide sequence ID" value="NZ_JQEC01000054.1"/>
</dbReference>
<organism evidence="1 2">
    <name type="scientific">Colwellia psychrerythraea</name>
    <name type="common">Vibrio psychroerythus</name>
    <dbReference type="NCBI Taxonomy" id="28229"/>
    <lineage>
        <taxon>Bacteria</taxon>
        <taxon>Pseudomonadati</taxon>
        <taxon>Pseudomonadota</taxon>
        <taxon>Gammaproteobacteria</taxon>
        <taxon>Alteromonadales</taxon>
        <taxon>Colwelliaceae</taxon>
        <taxon>Colwellia</taxon>
    </lineage>
</organism>
<dbReference type="AlphaFoldDB" id="A0A099KIA2"/>
<gene>
    <name evidence="1" type="ORF">GAB14E_3873</name>
</gene>
<dbReference type="Pfam" id="PF04237">
    <property type="entry name" value="YjbR"/>
    <property type="match status" value="1"/>
</dbReference>
<dbReference type="InterPro" id="IPR007351">
    <property type="entry name" value="YjbR"/>
</dbReference>
<dbReference type="PANTHER" id="PTHR35145">
    <property type="entry name" value="CYTOPLASMIC PROTEIN-RELATED"/>
    <property type="match status" value="1"/>
</dbReference>
<proteinExistence type="predicted"/>
<reference evidence="1 2" key="1">
    <citation type="submission" date="2014-08" db="EMBL/GenBank/DDBJ databases">
        <title>Genomic and Phenotypic Diversity of Colwellia psychrerythraea strains from Disparate Marine Basins.</title>
        <authorList>
            <person name="Techtmann S.M."/>
            <person name="Stelling S.C."/>
            <person name="Utturkar S.M."/>
            <person name="Alshibli N."/>
            <person name="Harris A."/>
            <person name="Brown S.D."/>
            <person name="Hazen T.C."/>
        </authorList>
    </citation>
    <scope>NUCLEOTIDE SEQUENCE [LARGE SCALE GENOMIC DNA]</scope>
    <source>
        <strain evidence="1 2">GAB14E</strain>
    </source>
</reference>
<dbReference type="InterPro" id="IPR038056">
    <property type="entry name" value="YjbR-like_sf"/>
</dbReference>
<evidence type="ECO:0000313" key="2">
    <source>
        <dbReference type="Proteomes" id="UP000029868"/>
    </source>
</evidence>
<dbReference type="OrthoDB" id="3194910at2"/>
<dbReference type="InterPro" id="IPR058532">
    <property type="entry name" value="YjbR/MT2646/Rv2570-like"/>
</dbReference>
<dbReference type="SUPFAM" id="SSF142906">
    <property type="entry name" value="YjbR-like"/>
    <property type="match status" value="1"/>
</dbReference>
<dbReference type="Proteomes" id="UP000029868">
    <property type="component" value="Unassembled WGS sequence"/>
</dbReference>
<comment type="caution">
    <text evidence="1">The sequence shown here is derived from an EMBL/GenBank/DDBJ whole genome shotgun (WGS) entry which is preliminary data.</text>
</comment>
<dbReference type="Gene3D" id="3.90.1150.30">
    <property type="match status" value="1"/>
</dbReference>
<evidence type="ECO:0008006" key="3">
    <source>
        <dbReference type="Google" id="ProtNLM"/>
    </source>
</evidence>